<dbReference type="GO" id="GO:0005886">
    <property type="term" value="C:plasma membrane"/>
    <property type="evidence" value="ECO:0007669"/>
    <property type="project" value="UniProtKB-SubCell"/>
</dbReference>
<evidence type="ECO:0000256" key="4">
    <source>
        <dbReference type="ARBA" id="ARBA00022692"/>
    </source>
</evidence>
<dbReference type="PANTHER" id="PTHR34184">
    <property type="entry name" value="UPF0718 PROTEIN YCGR"/>
    <property type="match status" value="1"/>
</dbReference>
<keyword evidence="5 7" id="KW-1133">Transmembrane helix</keyword>
<gene>
    <name evidence="8" type="ordered locus">Dde_0132</name>
</gene>
<evidence type="ECO:0000256" key="3">
    <source>
        <dbReference type="ARBA" id="ARBA00022475"/>
    </source>
</evidence>
<feature type="transmembrane region" description="Helical" evidence="7">
    <location>
        <begin position="260"/>
        <end position="285"/>
    </location>
</feature>
<feature type="transmembrane region" description="Helical" evidence="7">
    <location>
        <begin position="291"/>
        <end position="312"/>
    </location>
</feature>
<protein>
    <recommendedName>
        <fullName evidence="10">Permease</fullName>
    </recommendedName>
</protein>
<dbReference type="NCBIfam" id="NF033936">
    <property type="entry name" value="CuZnOut_SO0444"/>
    <property type="match status" value="1"/>
</dbReference>
<dbReference type="STRING" id="207559.Dde_0132"/>
<comment type="similarity">
    <text evidence="2">Belongs to the UPF0718 family.</text>
</comment>
<evidence type="ECO:0000256" key="6">
    <source>
        <dbReference type="ARBA" id="ARBA00023136"/>
    </source>
</evidence>
<keyword evidence="9" id="KW-1185">Reference proteome</keyword>
<dbReference type="eggNOG" id="COG0701">
    <property type="taxonomic scope" value="Bacteria"/>
</dbReference>
<dbReference type="Pfam" id="PF03773">
    <property type="entry name" value="ArsP_1"/>
    <property type="match status" value="1"/>
</dbReference>
<dbReference type="PANTHER" id="PTHR34184:SF4">
    <property type="entry name" value="UPF0718 PROTEIN YCGR"/>
    <property type="match status" value="1"/>
</dbReference>
<dbReference type="EMBL" id="CP000112">
    <property type="protein sequence ID" value="ABB36933.1"/>
    <property type="molecule type" value="Genomic_DNA"/>
</dbReference>
<sequence>MSELLARYAFAVWDILLDASPYVLLGFFVAGLLKAYLPEDLVARHLGKGRFLPVLKASLFGVPLPLCSCGVIPAAAGLRQQGASRGATTSFLISTPETGVDSIAVSYALLDPVMAVVRPVASFFTAIIAGVAVNSLPEEESPQAASSAAAATAAAHQGCSCGPHAGTEHTHGIMPAPVVLPAAEHAASAGCGCGSCGHDGPAPRTMREKFVSGMRFGFGELVADIGKWLMVGILLAAVITTLIPDTFFASYLGDGLMSMLVMLVVGMPLYVCATASTPVAAAMAVKGLSPGAALVFLLAGPATNAATFTVVARLMGRKVAAVYLASIAVCSIALGLAVNWLYAYLGLSITSWVGAAQEESHGVIAIASAVVLLGLVAYRTLPGIIRRGHNAHGHSHGCSCGH</sequence>
<proteinExistence type="inferred from homology"/>
<dbReference type="AlphaFoldDB" id="Q317G3"/>
<dbReference type="InterPro" id="IPR005524">
    <property type="entry name" value="DUF318"/>
</dbReference>
<evidence type="ECO:0000313" key="9">
    <source>
        <dbReference type="Proteomes" id="UP000002710"/>
    </source>
</evidence>
<feature type="transmembrane region" description="Helical" evidence="7">
    <location>
        <begin position="12"/>
        <end position="37"/>
    </location>
</feature>
<dbReference type="KEGG" id="dde:Dde_0132"/>
<organism evidence="8 9">
    <name type="scientific">Oleidesulfovibrio alaskensis (strain ATCC BAA-1058 / DSM 17464 / G20)</name>
    <name type="common">Desulfovibrio alaskensis</name>
    <dbReference type="NCBI Taxonomy" id="207559"/>
    <lineage>
        <taxon>Bacteria</taxon>
        <taxon>Pseudomonadati</taxon>
        <taxon>Thermodesulfobacteriota</taxon>
        <taxon>Desulfovibrionia</taxon>
        <taxon>Desulfovibrionales</taxon>
        <taxon>Desulfovibrionaceae</taxon>
        <taxon>Oleidesulfovibrio</taxon>
    </lineage>
</organism>
<evidence type="ECO:0000256" key="5">
    <source>
        <dbReference type="ARBA" id="ARBA00022989"/>
    </source>
</evidence>
<evidence type="ECO:0000313" key="8">
    <source>
        <dbReference type="EMBL" id="ABB36933.1"/>
    </source>
</evidence>
<keyword evidence="3" id="KW-1003">Cell membrane</keyword>
<feature type="transmembrane region" description="Helical" evidence="7">
    <location>
        <begin position="319"/>
        <end position="342"/>
    </location>
</feature>
<reference evidence="8 9" key="1">
    <citation type="journal article" date="2011" name="J. Bacteriol.">
        <title>Complete genome sequence and updated annotation of Desulfovibrio alaskensis G20.</title>
        <authorList>
            <person name="Hauser L.J."/>
            <person name="Land M.L."/>
            <person name="Brown S.D."/>
            <person name="Larimer F."/>
            <person name="Keller K.L."/>
            <person name="Rapp-Giles B.J."/>
            <person name="Price M.N."/>
            <person name="Lin M."/>
            <person name="Bruce D.C."/>
            <person name="Detter J.C."/>
            <person name="Tapia R."/>
            <person name="Han C.S."/>
            <person name="Goodwin L.A."/>
            <person name="Cheng J.F."/>
            <person name="Pitluck S."/>
            <person name="Copeland A."/>
            <person name="Lucas S."/>
            <person name="Nolan M."/>
            <person name="Lapidus A.L."/>
            <person name="Palumbo A.V."/>
            <person name="Wall J.D."/>
        </authorList>
    </citation>
    <scope>NUCLEOTIDE SEQUENCE [LARGE SCALE GENOMIC DNA]</scope>
    <source>
        <strain evidence="9">ATCC BAA 1058 / DSM 17464 / G20</strain>
    </source>
</reference>
<dbReference type="Proteomes" id="UP000002710">
    <property type="component" value="Chromosome"/>
</dbReference>
<dbReference type="HOGENOM" id="CLU_049002_0_0_7"/>
<name>Q317G3_OLEA2</name>
<dbReference type="InterPro" id="IPR052923">
    <property type="entry name" value="UPF0718"/>
</dbReference>
<comment type="subcellular location">
    <subcellularLocation>
        <location evidence="1">Cell membrane</location>
        <topology evidence="1">Multi-pass membrane protein</topology>
    </subcellularLocation>
</comment>
<evidence type="ECO:0000256" key="2">
    <source>
        <dbReference type="ARBA" id="ARBA00006386"/>
    </source>
</evidence>
<accession>Q317G3</accession>
<evidence type="ECO:0000256" key="7">
    <source>
        <dbReference type="SAM" id="Phobius"/>
    </source>
</evidence>
<feature type="transmembrane region" description="Helical" evidence="7">
    <location>
        <begin position="362"/>
        <end position="381"/>
    </location>
</feature>
<evidence type="ECO:0000256" key="1">
    <source>
        <dbReference type="ARBA" id="ARBA00004651"/>
    </source>
</evidence>
<keyword evidence="4 7" id="KW-0812">Transmembrane</keyword>
<keyword evidence="6 7" id="KW-0472">Membrane</keyword>
<evidence type="ECO:0008006" key="10">
    <source>
        <dbReference type="Google" id="ProtNLM"/>
    </source>
</evidence>
<feature type="transmembrane region" description="Helical" evidence="7">
    <location>
        <begin position="57"/>
        <end position="78"/>
    </location>
</feature>
<dbReference type="RefSeq" id="WP_011366304.1">
    <property type="nucleotide sequence ID" value="NC_007519.1"/>
</dbReference>
<feature type="transmembrane region" description="Helical" evidence="7">
    <location>
        <begin position="228"/>
        <end position="248"/>
    </location>
</feature>